<evidence type="ECO:0000313" key="2">
    <source>
        <dbReference type="EMBL" id="GAH99990.1"/>
    </source>
</evidence>
<dbReference type="AlphaFoldDB" id="X1L291"/>
<comment type="caution">
    <text evidence="2">The sequence shown here is derived from an EMBL/GenBank/DDBJ whole genome shotgun (WGS) entry which is preliminary data.</text>
</comment>
<accession>X1L291</accession>
<proteinExistence type="predicted"/>
<dbReference type="InterPro" id="IPR027417">
    <property type="entry name" value="P-loop_NTPase"/>
</dbReference>
<feature type="non-terminal residue" evidence="2">
    <location>
        <position position="133"/>
    </location>
</feature>
<protein>
    <recommendedName>
        <fullName evidence="1">Endonuclease GajA/Old nuclease/RecF-like AAA domain-containing protein</fullName>
    </recommendedName>
</protein>
<dbReference type="SUPFAM" id="SSF52540">
    <property type="entry name" value="P-loop containing nucleoside triphosphate hydrolases"/>
    <property type="match status" value="1"/>
</dbReference>
<evidence type="ECO:0000259" key="1">
    <source>
        <dbReference type="Pfam" id="PF13175"/>
    </source>
</evidence>
<organism evidence="2">
    <name type="scientific">marine sediment metagenome</name>
    <dbReference type="NCBI Taxonomy" id="412755"/>
    <lineage>
        <taxon>unclassified sequences</taxon>
        <taxon>metagenomes</taxon>
        <taxon>ecological metagenomes</taxon>
    </lineage>
</organism>
<dbReference type="Gene3D" id="3.40.50.300">
    <property type="entry name" value="P-loop containing nucleotide triphosphate hydrolases"/>
    <property type="match status" value="1"/>
</dbReference>
<dbReference type="EMBL" id="BARU01046180">
    <property type="protein sequence ID" value="GAH99990.1"/>
    <property type="molecule type" value="Genomic_DNA"/>
</dbReference>
<sequence>SLIVEMGLFVTKLRPTERILAVIKEIEIENVRIFGGKAYSFSLPELTVFCGTNSSGKSTILKSILLLRQSMDGLRFAGPEVDLGDYSSFVSDRNPHRNVSVAITFEDELEPHEYSLMSRAVKDKDDSKMSAKG</sequence>
<dbReference type="Pfam" id="PF13175">
    <property type="entry name" value="AAA_15"/>
    <property type="match status" value="1"/>
</dbReference>
<feature type="non-terminal residue" evidence="2">
    <location>
        <position position="1"/>
    </location>
</feature>
<gene>
    <name evidence="2" type="ORF">S03H2_69770</name>
</gene>
<feature type="domain" description="Endonuclease GajA/Old nuclease/RecF-like AAA" evidence="1">
    <location>
        <begin position="23"/>
        <end position="87"/>
    </location>
</feature>
<dbReference type="InterPro" id="IPR041685">
    <property type="entry name" value="AAA_GajA/Old/RecF-like"/>
</dbReference>
<name>X1L291_9ZZZZ</name>
<reference evidence="2" key="1">
    <citation type="journal article" date="2014" name="Front. Microbiol.">
        <title>High frequency of phylogenetically diverse reductive dehalogenase-homologous genes in deep subseafloor sedimentary metagenomes.</title>
        <authorList>
            <person name="Kawai M."/>
            <person name="Futagami T."/>
            <person name="Toyoda A."/>
            <person name="Takaki Y."/>
            <person name="Nishi S."/>
            <person name="Hori S."/>
            <person name="Arai W."/>
            <person name="Tsubouchi T."/>
            <person name="Morono Y."/>
            <person name="Uchiyama I."/>
            <person name="Ito T."/>
            <person name="Fujiyama A."/>
            <person name="Inagaki F."/>
            <person name="Takami H."/>
        </authorList>
    </citation>
    <scope>NUCLEOTIDE SEQUENCE</scope>
    <source>
        <strain evidence="2">Expedition CK06-06</strain>
    </source>
</reference>